<dbReference type="InterPro" id="IPR019734">
    <property type="entry name" value="TPR_rpt"/>
</dbReference>
<dbReference type="Proteomes" id="UP000245962">
    <property type="component" value="Unassembled WGS sequence"/>
</dbReference>
<gene>
    <name evidence="3" type="ORF">DDV96_11475</name>
</gene>
<evidence type="ECO:0000256" key="2">
    <source>
        <dbReference type="SAM" id="Coils"/>
    </source>
</evidence>
<comment type="caution">
    <text evidence="3">The sequence shown here is derived from an EMBL/GenBank/DDBJ whole genome shotgun (WGS) entry which is preliminary data.</text>
</comment>
<accession>A0A2U0HY26</accession>
<feature type="coiled-coil region" evidence="2">
    <location>
        <begin position="89"/>
        <end position="116"/>
    </location>
</feature>
<reference evidence="3 4" key="1">
    <citation type="submission" date="2018-04" db="EMBL/GenBank/DDBJ databases">
        <title>Marixanthomonas spongiae HN-E44 sp. nov., isolated from a marine sponge.</title>
        <authorList>
            <person name="Luo L."/>
            <person name="Zhuang L."/>
        </authorList>
    </citation>
    <scope>NUCLEOTIDE SEQUENCE [LARGE SCALE GENOMIC DNA]</scope>
    <source>
        <strain evidence="3 4">HN-E44</strain>
    </source>
</reference>
<keyword evidence="2" id="KW-0175">Coiled coil</keyword>
<dbReference type="OrthoDB" id="1149028at2"/>
<protein>
    <submittedName>
        <fullName evidence="3">Uncharacterized protein</fullName>
    </submittedName>
</protein>
<evidence type="ECO:0000313" key="3">
    <source>
        <dbReference type="EMBL" id="PVW13773.1"/>
    </source>
</evidence>
<evidence type="ECO:0000313" key="4">
    <source>
        <dbReference type="Proteomes" id="UP000245962"/>
    </source>
</evidence>
<dbReference type="PROSITE" id="PS50293">
    <property type="entry name" value="TPR_REGION"/>
    <property type="match status" value="1"/>
</dbReference>
<dbReference type="PANTHER" id="PTHR12558">
    <property type="entry name" value="CELL DIVISION CYCLE 16,23,27"/>
    <property type="match status" value="1"/>
</dbReference>
<proteinExistence type="predicted"/>
<evidence type="ECO:0000256" key="1">
    <source>
        <dbReference type="PROSITE-ProRule" id="PRU00339"/>
    </source>
</evidence>
<dbReference type="SMART" id="SM00028">
    <property type="entry name" value="TPR"/>
    <property type="match status" value="2"/>
</dbReference>
<name>A0A2U0HY26_9FLAO</name>
<dbReference type="SUPFAM" id="SSF48452">
    <property type="entry name" value="TPR-like"/>
    <property type="match status" value="1"/>
</dbReference>
<dbReference type="Pfam" id="PF13181">
    <property type="entry name" value="TPR_8"/>
    <property type="match status" value="1"/>
</dbReference>
<dbReference type="InterPro" id="IPR011990">
    <property type="entry name" value="TPR-like_helical_dom_sf"/>
</dbReference>
<keyword evidence="4" id="KW-1185">Reference proteome</keyword>
<dbReference type="AlphaFoldDB" id="A0A2U0HY26"/>
<dbReference type="RefSeq" id="WP_116694906.1">
    <property type="nucleotide sequence ID" value="NZ_QEHR01000007.1"/>
</dbReference>
<dbReference type="PANTHER" id="PTHR12558:SF13">
    <property type="entry name" value="CELL DIVISION CYCLE PROTEIN 27 HOMOLOG"/>
    <property type="match status" value="1"/>
</dbReference>
<dbReference type="EMBL" id="QEHR01000007">
    <property type="protein sequence ID" value="PVW13773.1"/>
    <property type="molecule type" value="Genomic_DNA"/>
</dbReference>
<feature type="repeat" description="TPR" evidence="1">
    <location>
        <begin position="292"/>
        <end position="325"/>
    </location>
</feature>
<organism evidence="3 4">
    <name type="scientific">Marixanthomonas spongiae</name>
    <dbReference type="NCBI Taxonomy" id="2174845"/>
    <lineage>
        <taxon>Bacteria</taxon>
        <taxon>Pseudomonadati</taxon>
        <taxon>Bacteroidota</taxon>
        <taxon>Flavobacteriia</taxon>
        <taxon>Flavobacteriales</taxon>
        <taxon>Flavobacteriaceae</taxon>
        <taxon>Marixanthomonas</taxon>
    </lineage>
</organism>
<keyword evidence="1" id="KW-0802">TPR repeat</keyword>
<sequence>MKKQILIAGALTISVVAFGQKREIRKAERAFNDKDYTEAISQLKEAETQLASADQDEKAEYYLVKAEVYTASAGDDLNKMKAASEAYQKAVELGALQEEEKRMDALQQNLRAALVNSAIKDQNSQNFDMAAAKLYNSYMVSKKDTSDLYYAASNAVNAQDYDTAMKYYQKLMDLGYTGVNKEYVATNKKTGEVRTFGSESERDLMIKAGEFIKPEEKMTSSKKGEVLRNMTLIYIEKGQEEKASQLMANARKENPDDVSLMRAEANMAYKMGDKQKFNDIMEAIAQTDPDNPEIFYNLGVSNAEIGETERAMEYYRKAIELKSDYASAIINLAVLKLAKEKEIVEKMNSLGMSKADAKKYDELKEERKEMYLDVVPDLERARELRPDDVEVVRTLMNIYSQLGQDAKFKEMKTKLAEMEGN</sequence>
<dbReference type="Gene3D" id="1.25.40.10">
    <property type="entry name" value="Tetratricopeptide repeat domain"/>
    <property type="match status" value="1"/>
</dbReference>
<dbReference type="PROSITE" id="PS50005">
    <property type="entry name" value="TPR"/>
    <property type="match status" value="1"/>
</dbReference>